<evidence type="ECO:0000259" key="1">
    <source>
        <dbReference type="Pfam" id="PF04784"/>
    </source>
</evidence>
<dbReference type="OMA" id="DNSICHA"/>
<keyword evidence="3" id="KW-1185">Reference proteome</keyword>
<sequence>MCPEEIILRMEMKFTDSLSMSNLFQNASIFEDPWMREPESAFRIGQRLMKIMSAILESYASEDRHHLDYLAISNSEEFRRYLTVARSLQRVDLTALSTDEKLAFFLNLYNAMVIHALIRRGYPEGMIERKSFVTDFQYLVGGSSYSLNAIRNGILRSNHRAPYALTKPFSAGDDRLQSSPSVRFFSPQNVYAELRAAAREFFSRNPIEVDLSKRTVCLPCIVKWYSVDFGNGKDIFKWILSYLDAEKAGLLSHLLDDGGVINIIYKNYDWSMNS</sequence>
<dbReference type="EnsemblPlants" id="AUR62029409-RA">
    <property type="protein sequence ID" value="AUR62029409-RA:cds"/>
    <property type="gene ID" value="AUR62029409"/>
</dbReference>
<reference evidence="2" key="1">
    <citation type="journal article" date="2017" name="Nature">
        <title>The genome of Chenopodium quinoa.</title>
        <authorList>
            <person name="Jarvis D.E."/>
            <person name="Ho Y.S."/>
            <person name="Lightfoot D.J."/>
            <person name="Schmoeckel S.M."/>
            <person name="Li B."/>
            <person name="Borm T.J.A."/>
            <person name="Ohyanagi H."/>
            <person name="Mineta K."/>
            <person name="Michell C.T."/>
            <person name="Saber N."/>
            <person name="Kharbatia N.M."/>
            <person name="Rupper R.R."/>
            <person name="Sharp A.R."/>
            <person name="Dally N."/>
            <person name="Boughton B.A."/>
            <person name="Woo Y.H."/>
            <person name="Gao G."/>
            <person name="Schijlen E.G.W.M."/>
            <person name="Guo X."/>
            <person name="Momin A.A."/>
            <person name="Negrao S."/>
            <person name="Al-Babili S."/>
            <person name="Gehring C."/>
            <person name="Roessner U."/>
            <person name="Jung C."/>
            <person name="Murphy K."/>
            <person name="Arold S.T."/>
            <person name="Gojobori T."/>
            <person name="van der Linden C.G."/>
            <person name="van Loo E.N."/>
            <person name="Jellen E.N."/>
            <person name="Maughan P.J."/>
            <person name="Tester M."/>
        </authorList>
    </citation>
    <scope>NUCLEOTIDE SEQUENCE [LARGE SCALE GENOMIC DNA]</scope>
    <source>
        <strain evidence="2">cv. PI 614886</strain>
    </source>
</reference>
<name>A0A803MHF7_CHEQI</name>
<protein>
    <recommendedName>
        <fullName evidence="1">DUF547 domain-containing protein</fullName>
    </recommendedName>
</protein>
<dbReference type="Gramene" id="AUR62029409-RA">
    <property type="protein sequence ID" value="AUR62029409-RA:cds"/>
    <property type="gene ID" value="AUR62029409"/>
</dbReference>
<dbReference type="PANTHER" id="PTHR46361:SF1">
    <property type="entry name" value="F26K24.21 PROTEIN"/>
    <property type="match status" value="1"/>
</dbReference>
<evidence type="ECO:0000313" key="2">
    <source>
        <dbReference type="EnsemblPlants" id="AUR62029409-RA:cds"/>
    </source>
</evidence>
<reference evidence="2" key="2">
    <citation type="submission" date="2021-03" db="UniProtKB">
        <authorList>
            <consortium name="EnsemblPlants"/>
        </authorList>
    </citation>
    <scope>IDENTIFICATION</scope>
</reference>
<dbReference type="Proteomes" id="UP000596660">
    <property type="component" value="Unplaced"/>
</dbReference>
<dbReference type="Pfam" id="PF04784">
    <property type="entry name" value="DUF547"/>
    <property type="match status" value="1"/>
</dbReference>
<accession>A0A803MHF7</accession>
<dbReference type="InterPro" id="IPR006869">
    <property type="entry name" value="DUF547"/>
</dbReference>
<organism evidence="2 3">
    <name type="scientific">Chenopodium quinoa</name>
    <name type="common">Quinoa</name>
    <dbReference type="NCBI Taxonomy" id="63459"/>
    <lineage>
        <taxon>Eukaryota</taxon>
        <taxon>Viridiplantae</taxon>
        <taxon>Streptophyta</taxon>
        <taxon>Embryophyta</taxon>
        <taxon>Tracheophyta</taxon>
        <taxon>Spermatophyta</taxon>
        <taxon>Magnoliopsida</taxon>
        <taxon>eudicotyledons</taxon>
        <taxon>Gunneridae</taxon>
        <taxon>Pentapetalae</taxon>
        <taxon>Caryophyllales</taxon>
        <taxon>Chenopodiaceae</taxon>
        <taxon>Chenopodioideae</taxon>
        <taxon>Atripliceae</taxon>
        <taxon>Chenopodium</taxon>
    </lineage>
</organism>
<proteinExistence type="predicted"/>
<dbReference type="PANTHER" id="PTHR46361">
    <property type="entry name" value="ELECTRON CARRIER/ PROTEIN DISULFIDE OXIDOREDUCTASE"/>
    <property type="match status" value="1"/>
</dbReference>
<feature type="domain" description="DUF547" evidence="1">
    <location>
        <begin position="94"/>
        <end position="174"/>
    </location>
</feature>
<evidence type="ECO:0000313" key="3">
    <source>
        <dbReference type="Proteomes" id="UP000596660"/>
    </source>
</evidence>
<dbReference type="AlphaFoldDB" id="A0A803MHF7"/>